<reference evidence="2 4" key="2">
    <citation type="submission" date="2023-07" db="EMBL/GenBank/DDBJ databases">
        <title>Genomic Encyclopedia of Type Strains, Phase IV (KMG-IV): sequencing the most valuable type-strain genomes for metagenomic binning, comparative biology and taxonomic classification.</title>
        <authorList>
            <person name="Goeker M."/>
        </authorList>
    </citation>
    <scope>NUCLEOTIDE SEQUENCE [LARGE SCALE GENOMIC DNA]</scope>
    <source>
        <strain evidence="2 4">DSM 338</strain>
    </source>
</reference>
<dbReference type="Proteomes" id="UP001144397">
    <property type="component" value="Unassembled WGS sequence"/>
</dbReference>
<name>A0A9W6CMV5_XANFL</name>
<protein>
    <submittedName>
        <fullName evidence="1">Uncharacterized protein</fullName>
    </submittedName>
</protein>
<organism evidence="1 3">
    <name type="scientific">Xanthobacter flavus</name>
    <dbReference type="NCBI Taxonomy" id="281"/>
    <lineage>
        <taxon>Bacteria</taxon>
        <taxon>Pseudomonadati</taxon>
        <taxon>Pseudomonadota</taxon>
        <taxon>Alphaproteobacteria</taxon>
        <taxon>Hyphomicrobiales</taxon>
        <taxon>Xanthobacteraceae</taxon>
        <taxon>Xanthobacter</taxon>
    </lineage>
</organism>
<evidence type="ECO:0000313" key="4">
    <source>
        <dbReference type="Proteomes" id="UP001245370"/>
    </source>
</evidence>
<dbReference type="EMBL" id="BSDO01000017">
    <property type="protein sequence ID" value="GLI25481.1"/>
    <property type="molecule type" value="Genomic_DNA"/>
</dbReference>
<evidence type="ECO:0000313" key="1">
    <source>
        <dbReference type="EMBL" id="GLI25481.1"/>
    </source>
</evidence>
<reference evidence="1" key="1">
    <citation type="submission" date="2022-12" db="EMBL/GenBank/DDBJ databases">
        <title>Reference genome sequencing for broad-spectrum identification of bacterial and archaeal isolates by mass spectrometry.</title>
        <authorList>
            <person name="Sekiguchi Y."/>
            <person name="Tourlousse D.M."/>
        </authorList>
    </citation>
    <scope>NUCLEOTIDE SEQUENCE</scope>
    <source>
        <strain evidence="1">301</strain>
    </source>
</reference>
<dbReference type="GeneID" id="95765924"/>
<comment type="caution">
    <text evidence="1">The sequence shown here is derived from an EMBL/GenBank/DDBJ whole genome shotgun (WGS) entry which is preliminary data.</text>
</comment>
<dbReference type="Proteomes" id="UP001245370">
    <property type="component" value="Unassembled WGS sequence"/>
</dbReference>
<dbReference type="AlphaFoldDB" id="A0A9W6CMV5"/>
<accession>A0A9W6CMV5</accession>
<keyword evidence="4" id="KW-1185">Reference proteome</keyword>
<dbReference type="RefSeq" id="WP_024281063.1">
    <property type="nucleotide sequence ID" value="NZ_BSDO01000017.1"/>
</dbReference>
<proteinExistence type="predicted"/>
<evidence type="ECO:0000313" key="2">
    <source>
        <dbReference type="EMBL" id="MDR6336779.1"/>
    </source>
</evidence>
<evidence type="ECO:0000313" key="3">
    <source>
        <dbReference type="Proteomes" id="UP001144397"/>
    </source>
</evidence>
<gene>
    <name evidence="2" type="ORF">GGQ86_005283</name>
    <name evidence="1" type="ORF">XFLAVUS301_51550</name>
</gene>
<dbReference type="EMBL" id="JAVDPY010000017">
    <property type="protein sequence ID" value="MDR6336779.1"/>
    <property type="molecule type" value="Genomic_DNA"/>
</dbReference>
<sequence length="105" mass="11749">MATTLIKTTSDGRKLEVSGLAILFDGQLEAFDLTEVKMHPNRRKIWEVHPEATHIAGRVTLTKEEAEAVEAAFKKAEAEILASPAAINERFRIAMMWRARSEGIE</sequence>